<reference evidence="3 4" key="1">
    <citation type="journal article" date="2019" name="Int. J. Syst. Evol. Microbiol.">
        <title>The Global Catalogue of Microorganisms (GCM) 10K type strain sequencing project: providing services to taxonomists for standard genome sequencing and annotation.</title>
        <authorList>
            <consortium name="The Broad Institute Genomics Platform"/>
            <consortium name="The Broad Institute Genome Sequencing Center for Infectious Disease"/>
            <person name="Wu L."/>
            <person name="Ma J."/>
        </authorList>
    </citation>
    <scope>NUCLEOTIDE SEQUENCE [LARGE SCALE GENOMIC DNA]</scope>
    <source>
        <strain evidence="3 4">JCM 13022</strain>
    </source>
</reference>
<dbReference type="Proteomes" id="UP001500467">
    <property type="component" value="Unassembled WGS sequence"/>
</dbReference>
<keyword evidence="1" id="KW-0680">Restriction system</keyword>
<dbReference type="InterPro" id="IPR044946">
    <property type="entry name" value="Restrct_endonuc_typeI_TRD_sf"/>
</dbReference>
<dbReference type="PANTHER" id="PTHR43140:SF1">
    <property type="entry name" value="TYPE I RESTRICTION ENZYME ECOKI SPECIFICITY SUBUNIT"/>
    <property type="match status" value="1"/>
</dbReference>
<organism evidence="3 4">
    <name type="scientific">Prauserella alba</name>
    <dbReference type="NCBI Taxonomy" id="176898"/>
    <lineage>
        <taxon>Bacteria</taxon>
        <taxon>Bacillati</taxon>
        <taxon>Actinomycetota</taxon>
        <taxon>Actinomycetes</taxon>
        <taxon>Pseudonocardiales</taxon>
        <taxon>Pseudonocardiaceae</taxon>
        <taxon>Prauserella</taxon>
    </lineage>
</organism>
<evidence type="ECO:0000256" key="1">
    <source>
        <dbReference type="ARBA" id="ARBA00022747"/>
    </source>
</evidence>
<accession>A0ABN1VL69</accession>
<evidence type="ECO:0000313" key="4">
    <source>
        <dbReference type="Proteomes" id="UP001500467"/>
    </source>
</evidence>
<dbReference type="PANTHER" id="PTHR43140">
    <property type="entry name" value="TYPE-1 RESTRICTION ENZYME ECOKI SPECIFICITY PROTEIN"/>
    <property type="match status" value="1"/>
</dbReference>
<name>A0ABN1VL69_9PSEU</name>
<proteinExistence type="predicted"/>
<dbReference type="InterPro" id="IPR051212">
    <property type="entry name" value="Type-I_RE_S_subunit"/>
</dbReference>
<dbReference type="EMBL" id="BAAALM010000015">
    <property type="protein sequence ID" value="GAA1214046.1"/>
    <property type="molecule type" value="Genomic_DNA"/>
</dbReference>
<gene>
    <name evidence="3" type="ORF">GCM10009675_39980</name>
</gene>
<evidence type="ECO:0008006" key="5">
    <source>
        <dbReference type="Google" id="ProtNLM"/>
    </source>
</evidence>
<protein>
    <recommendedName>
        <fullName evidence="5">Type I restriction enzyme, S subunit</fullName>
    </recommendedName>
</protein>
<dbReference type="CDD" id="cd17261">
    <property type="entry name" value="RMtype1_S_EcoKI-TRD2-CR2_like"/>
    <property type="match status" value="1"/>
</dbReference>
<comment type="caution">
    <text evidence="3">The sequence shown here is derived from an EMBL/GenBank/DDBJ whole genome shotgun (WGS) entry which is preliminary data.</text>
</comment>
<keyword evidence="4" id="KW-1185">Reference proteome</keyword>
<keyword evidence="2" id="KW-0238">DNA-binding</keyword>
<sequence>MTRFGHAMEKVDERIPGIDLPLMSVSQTRGVVRRRELTDAPQRAESLDAYKVCRRNDIVFNKMSIRAGAMGVAAEDGLVTYHYEVMRTREGTDPNFIAYLMKSSWFTEELIKRERGIGAGDQANVRTTEVPFSVLKTIDAHIPSYAEQRAIADYLDRETARIDTLIEEQQRLIAMLHERHRATVEDAVSTVATSGARLKHIVRSVRQGWSPQCYAWPADGVDTWAVLKTGAANGGRFRPMENKELPEDESPRPTAVVMRGDLIVSRANTRDLVGSAAVVDGDFPRLMLPDKLYAFSLDTRRADPRFVAAVLGSRRWRALIELEATGASQSMLNISQSDIVNLPMQLPPLHKQQRIVARLDDETAKIDTLIAETEQFIELARERRSALITAAVTGQIDVREAA</sequence>
<evidence type="ECO:0000313" key="3">
    <source>
        <dbReference type="EMBL" id="GAA1214046.1"/>
    </source>
</evidence>
<dbReference type="Gene3D" id="3.90.220.20">
    <property type="entry name" value="DNA methylase specificity domains"/>
    <property type="match status" value="2"/>
</dbReference>
<evidence type="ECO:0000256" key="2">
    <source>
        <dbReference type="ARBA" id="ARBA00023125"/>
    </source>
</evidence>
<dbReference type="SUPFAM" id="SSF116734">
    <property type="entry name" value="DNA methylase specificity domain"/>
    <property type="match status" value="2"/>
</dbReference>